<keyword evidence="4" id="KW-1185">Reference proteome</keyword>
<feature type="signal peptide" evidence="2">
    <location>
        <begin position="1"/>
        <end position="26"/>
    </location>
</feature>
<proteinExistence type="predicted"/>
<evidence type="ECO:0000256" key="2">
    <source>
        <dbReference type="SAM" id="SignalP"/>
    </source>
</evidence>
<sequence>MKKFIFALATAGALIGGQLSSGRAQAAPMGMPDIRSAVHAFGLVDTVQHGPAIGHRPRGFGHRSGMMQGGGGHRGGMMRGGGGHRGGMVSGRGHRGA</sequence>
<evidence type="ECO:0000313" key="3">
    <source>
        <dbReference type="EMBL" id="MFC5420474.1"/>
    </source>
</evidence>
<reference evidence="4" key="1">
    <citation type="journal article" date="2019" name="Int. J. Syst. Evol. Microbiol.">
        <title>The Global Catalogue of Microorganisms (GCM) 10K type strain sequencing project: providing services to taxonomists for standard genome sequencing and annotation.</title>
        <authorList>
            <consortium name="The Broad Institute Genomics Platform"/>
            <consortium name="The Broad Institute Genome Sequencing Center for Infectious Disease"/>
            <person name="Wu L."/>
            <person name="Ma J."/>
        </authorList>
    </citation>
    <scope>NUCLEOTIDE SEQUENCE [LARGE SCALE GENOMIC DNA]</scope>
    <source>
        <strain evidence="4">NCAIM B.01391</strain>
    </source>
</reference>
<protein>
    <submittedName>
        <fullName evidence="3">Uncharacterized protein</fullName>
    </submittedName>
</protein>
<evidence type="ECO:0000313" key="4">
    <source>
        <dbReference type="Proteomes" id="UP001596053"/>
    </source>
</evidence>
<keyword evidence="2" id="KW-0732">Signal</keyword>
<feature type="region of interest" description="Disordered" evidence="1">
    <location>
        <begin position="50"/>
        <end position="97"/>
    </location>
</feature>
<dbReference type="RefSeq" id="WP_066723709.1">
    <property type="nucleotide sequence ID" value="NZ_JBHSLW010000017.1"/>
</dbReference>
<accession>A0ABW0IR15</accession>
<gene>
    <name evidence="3" type="ORF">ACFPOB_12990</name>
</gene>
<dbReference type="EMBL" id="JBHSLW010000017">
    <property type="protein sequence ID" value="MFC5420474.1"/>
    <property type="molecule type" value="Genomic_DNA"/>
</dbReference>
<comment type="caution">
    <text evidence="3">The sequence shown here is derived from an EMBL/GenBank/DDBJ whole genome shotgun (WGS) entry which is preliminary data.</text>
</comment>
<organism evidence="3 4">
    <name type="scientific">Bosea eneae</name>
    <dbReference type="NCBI Taxonomy" id="151454"/>
    <lineage>
        <taxon>Bacteria</taxon>
        <taxon>Pseudomonadati</taxon>
        <taxon>Pseudomonadota</taxon>
        <taxon>Alphaproteobacteria</taxon>
        <taxon>Hyphomicrobiales</taxon>
        <taxon>Boseaceae</taxon>
        <taxon>Bosea</taxon>
    </lineage>
</organism>
<evidence type="ECO:0000256" key="1">
    <source>
        <dbReference type="SAM" id="MobiDB-lite"/>
    </source>
</evidence>
<feature type="chain" id="PRO_5045220626" evidence="2">
    <location>
        <begin position="27"/>
        <end position="97"/>
    </location>
</feature>
<name>A0ABW0IR15_9HYPH</name>
<dbReference type="Proteomes" id="UP001596053">
    <property type="component" value="Unassembled WGS sequence"/>
</dbReference>
<feature type="compositionally biased region" description="Gly residues" evidence="1">
    <location>
        <begin position="67"/>
        <end position="90"/>
    </location>
</feature>